<keyword evidence="3" id="KW-1185">Reference proteome</keyword>
<comment type="caution">
    <text evidence="2">The sequence shown here is derived from an EMBL/GenBank/DDBJ whole genome shotgun (WGS) entry which is preliminary data.</text>
</comment>
<feature type="compositionally biased region" description="Basic residues" evidence="1">
    <location>
        <begin position="189"/>
        <end position="200"/>
    </location>
</feature>
<dbReference type="Pfam" id="PF13424">
    <property type="entry name" value="TPR_12"/>
    <property type="match status" value="1"/>
</dbReference>
<evidence type="ECO:0008006" key="4">
    <source>
        <dbReference type="Google" id="ProtNLM"/>
    </source>
</evidence>
<evidence type="ECO:0000313" key="3">
    <source>
        <dbReference type="Proteomes" id="UP000037460"/>
    </source>
</evidence>
<dbReference type="AlphaFoldDB" id="A0A0M0J9H9"/>
<dbReference type="InterPro" id="IPR011990">
    <property type="entry name" value="TPR-like_helical_dom_sf"/>
</dbReference>
<protein>
    <recommendedName>
        <fullName evidence="4">Tetratricopeptide repeat protein</fullName>
    </recommendedName>
</protein>
<dbReference type="Gene3D" id="1.25.40.10">
    <property type="entry name" value="Tetratricopeptide repeat domain"/>
    <property type="match status" value="1"/>
</dbReference>
<sequence>MALDKMADAHMQASDYDLARKVYNNLLEAMRESSGSSHPGYEMTLGKAAYAALQANQPRAAIKGYTELLGIQEAKGPAPKGQEVPTIAGVAQLRVQYAQALAAVGELSDALEQALQAEQAYASEPSLMHSLEHAASLNGVAGVLEKLGRDELAVTYMTKALDAAQAVVSADPEMDPKLVESAQANLNGLKKHVARKQAKQRQREAEAQEL</sequence>
<gene>
    <name evidence="2" type="ORF">Ctob_003167</name>
</gene>
<evidence type="ECO:0000313" key="2">
    <source>
        <dbReference type="EMBL" id="KOO23226.1"/>
    </source>
</evidence>
<feature type="region of interest" description="Disordered" evidence="1">
    <location>
        <begin position="189"/>
        <end position="210"/>
    </location>
</feature>
<feature type="compositionally biased region" description="Basic and acidic residues" evidence="1">
    <location>
        <begin position="201"/>
        <end position="210"/>
    </location>
</feature>
<evidence type="ECO:0000256" key="1">
    <source>
        <dbReference type="SAM" id="MobiDB-lite"/>
    </source>
</evidence>
<organism evidence="2 3">
    <name type="scientific">Chrysochromulina tobinii</name>
    <dbReference type="NCBI Taxonomy" id="1460289"/>
    <lineage>
        <taxon>Eukaryota</taxon>
        <taxon>Haptista</taxon>
        <taxon>Haptophyta</taxon>
        <taxon>Prymnesiophyceae</taxon>
        <taxon>Prymnesiales</taxon>
        <taxon>Chrysochromulinaceae</taxon>
        <taxon>Chrysochromulina</taxon>
    </lineage>
</organism>
<dbReference type="Proteomes" id="UP000037460">
    <property type="component" value="Unassembled WGS sequence"/>
</dbReference>
<name>A0A0M0J9H9_9EUKA</name>
<dbReference type="SUPFAM" id="SSF48452">
    <property type="entry name" value="TPR-like"/>
    <property type="match status" value="1"/>
</dbReference>
<accession>A0A0M0J9H9</accession>
<reference evidence="3" key="1">
    <citation type="journal article" date="2015" name="PLoS Genet.">
        <title>Genome Sequence and Transcriptome Analyses of Chrysochromulina tobin: Metabolic Tools for Enhanced Algal Fitness in the Prominent Order Prymnesiales (Haptophyceae).</title>
        <authorList>
            <person name="Hovde B.T."/>
            <person name="Deodato C.R."/>
            <person name="Hunsperger H.M."/>
            <person name="Ryken S.A."/>
            <person name="Yost W."/>
            <person name="Jha R.K."/>
            <person name="Patterson J."/>
            <person name="Monnat R.J. Jr."/>
            <person name="Barlow S.B."/>
            <person name="Starkenburg S.R."/>
            <person name="Cattolico R.A."/>
        </authorList>
    </citation>
    <scope>NUCLEOTIDE SEQUENCE</scope>
    <source>
        <strain evidence="3">CCMP291</strain>
    </source>
</reference>
<dbReference type="EMBL" id="JWZX01003210">
    <property type="protein sequence ID" value="KOO23226.1"/>
    <property type="molecule type" value="Genomic_DNA"/>
</dbReference>
<proteinExistence type="predicted"/>